<dbReference type="GO" id="GO:0003700">
    <property type="term" value="F:DNA-binding transcription factor activity"/>
    <property type="evidence" value="ECO:0007669"/>
    <property type="project" value="InterPro"/>
</dbReference>
<dbReference type="Gramene" id="MELO3C032652.2.1">
    <property type="protein sequence ID" value="MELO3C032652.2.1"/>
    <property type="gene ID" value="MELO3C032652.2"/>
</dbReference>
<dbReference type="PANTHER" id="PTHR45950:SF10">
    <property type="entry name" value="HOMEOBOX-LEUCINE ZIPPER PROTEIN REVOLUTA"/>
    <property type="match status" value="1"/>
</dbReference>
<feature type="coiled-coil region" evidence="1">
    <location>
        <begin position="27"/>
        <end position="54"/>
    </location>
</feature>
<evidence type="ECO:0008006" key="3">
    <source>
        <dbReference type="Google" id="ProtNLM"/>
    </source>
</evidence>
<accession>A0A9I9EEG0</accession>
<proteinExistence type="predicted"/>
<dbReference type="AlphaFoldDB" id="A0A9I9EEG0"/>
<name>A0A9I9EEG0_CUCME</name>
<organism evidence="2">
    <name type="scientific">Cucumis melo</name>
    <name type="common">Muskmelon</name>
    <dbReference type="NCBI Taxonomy" id="3656"/>
    <lineage>
        <taxon>Eukaryota</taxon>
        <taxon>Viridiplantae</taxon>
        <taxon>Streptophyta</taxon>
        <taxon>Embryophyta</taxon>
        <taxon>Tracheophyta</taxon>
        <taxon>Spermatophyta</taxon>
        <taxon>Magnoliopsida</taxon>
        <taxon>eudicotyledons</taxon>
        <taxon>Gunneridae</taxon>
        <taxon>Pentapetalae</taxon>
        <taxon>rosids</taxon>
        <taxon>fabids</taxon>
        <taxon>Cucurbitales</taxon>
        <taxon>Cucurbitaceae</taxon>
        <taxon>Benincaseae</taxon>
        <taxon>Cucumis</taxon>
    </lineage>
</organism>
<keyword evidence="1" id="KW-0175">Coiled coil</keyword>
<evidence type="ECO:0000256" key="1">
    <source>
        <dbReference type="SAM" id="Coils"/>
    </source>
</evidence>
<sequence length="84" mass="10062">MRNGNRVWTCRCREKQRKEASRLQTVNIKLNVMNKLLMEEKDQLQKQVSQLVCENGCRQQQLLMHVDFFETADYSDEISELVRE</sequence>
<dbReference type="PANTHER" id="PTHR45950">
    <property type="entry name" value="HOMEOBOX-LEUCINE ZIPPER PROTEIN ATHB-14"/>
    <property type="match status" value="1"/>
</dbReference>
<dbReference type="EnsemblPlants" id="MELO3C032652.2.1">
    <property type="protein sequence ID" value="MELO3C032652.2.1"/>
    <property type="gene ID" value="MELO3C032652.2"/>
</dbReference>
<dbReference type="InterPro" id="IPR044830">
    <property type="entry name" value="HD-Zip_III"/>
</dbReference>
<reference evidence="2" key="1">
    <citation type="submission" date="2023-03" db="UniProtKB">
        <authorList>
            <consortium name="EnsemblPlants"/>
        </authorList>
    </citation>
    <scope>IDENTIFICATION</scope>
</reference>
<protein>
    <recommendedName>
        <fullName evidence="3">BZIP domain-containing protein</fullName>
    </recommendedName>
</protein>
<evidence type="ECO:0000313" key="2">
    <source>
        <dbReference type="EnsemblPlants" id="MELO3C032652.2.1"/>
    </source>
</evidence>